<name>A0A8D9EAL8_9HEMI</name>
<accession>A0A8D9EAL8</accession>
<feature type="transmembrane region" description="Helical" evidence="1">
    <location>
        <begin position="20"/>
        <end position="38"/>
    </location>
</feature>
<dbReference type="AlphaFoldDB" id="A0A8D9EAL8"/>
<evidence type="ECO:0000313" key="2">
    <source>
        <dbReference type="EMBL" id="CAG6746893.1"/>
    </source>
</evidence>
<dbReference type="EMBL" id="HBUF01512108">
    <property type="protein sequence ID" value="CAG6746893.1"/>
    <property type="molecule type" value="Transcribed_RNA"/>
</dbReference>
<keyword evidence="1" id="KW-0812">Transmembrane</keyword>
<sequence length="170" mass="19584">MEKTLLKKNIFSVFSNPCDTIMICLLPKFLFLFFLFTFTTPPPSVSCLFQNIHFPRLPPPVKNNFPVRPAKDILEICWGNKKLTISPRVLPTLIEYFRLCTNAVNVFTNSEVPLMLSFLRNKMYAIFPDVNRAFLHGAIRYEQGVAVQNALARLDKYNMAKKRIPLGEVK</sequence>
<evidence type="ECO:0000256" key="1">
    <source>
        <dbReference type="SAM" id="Phobius"/>
    </source>
</evidence>
<proteinExistence type="predicted"/>
<keyword evidence="1" id="KW-1133">Transmembrane helix</keyword>
<protein>
    <submittedName>
        <fullName evidence="2">Uncharacterized protein</fullName>
    </submittedName>
</protein>
<reference evidence="2" key="1">
    <citation type="submission" date="2021-05" db="EMBL/GenBank/DDBJ databases">
        <authorList>
            <person name="Alioto T."/>
            <person name="Alioto T."/>
            <person name="Gomez Garrido J."/>
        </authorList>
    </citation>
    <scope>NUCLEOTIDE SEQUENCE</scope>
</reference>
<keyword evidence="1" id="KW-0472">Membrane</keyword>
<organism evidence="2">
    <name type="scientific">Cacopsylla melanoneura</name>
    <dbReference type="NCBI Taxonomy" id="428564"/>
    <lineage>
        <taxon>Eukaryota</taxon>
        <taxon>Metazoa</taxon>
        <taxon>Ecdysozoa</taxon>
        <taxon>Arthropoda</taxon>
        <taxon>Hexapoda</taxon>
        <taxon>Insecta</taxon>
        <taxon>Pterygota</taxon>
        <taxon>Neoptera</taxon>
        <taxon>Paraneoptera</taxon>
        <taxon>Hemiptera</taxon>
        <taxon>Sternorrhyncha</taxon>
        <taxon>Psylloidea</taxon>
        <taxon>Psyllidae</taxon>
        <taxon>Psyllinae</taxon>
        <taxon>Cacopsylla</taxon>
    </lineage>
</organism>